<sequence length="192" mass="21412">MGPFQFTKGEREKLKVKVRLNLHGIVSVESATMLEEEEVEVLVTAAKEAPAKMDTDEAKVDSSATENDVNMQDVPGTGAENGVLETEDKPVRIGIRRFSTMGLETRSKLRGGNCQVQEEQDTRDGTRVRNHFWFGAGQWLQYQPVGDMDSNASGGSLHKSLQDWRGCQVLQLTKLQREAIIQAMEGRRTEFG</sequence>
<dbReference type="AlphaFoldDB" id="A0A5P1F872"/>
<organism evidence="2 3">
    <name type="scientific">Asparagus officinalis</name>
    <name type="common">Garden asparagus</name>
    <dbReference type="NCBI Taxonomy" id="4686"/>
    <lineage>
        <taxon>Eukaryota</taxon>
        <taxon>Viridiplantae</taxon>
        <taxon>Streptophyta</taxon>
        <taxon>Embryophyta</taxon>
        <taxon>Tracheophyta</taxon>
        <taxon>Spermatophyta</taxon>
        <taxon>Magnoliopsida</taxon>
        <taxon>Liliopsida</taxon>
        <taxon>Asparagales</taxon>
        <taxon>Asparagaceae</taxon>
        <taxon>Asparagoideae</taxon>
        <taxon>Asparagus</taxon>
    </lineage>
</organism>
<keyword evidence="3" id="KW-1185">Reference proteome</keyword>
<evidence type="ECO:0000256" key="1">
    <source>
        <dbReference type="SAM" id="MobiDB-lite"/>
    </source>
</evidence>
<dbReference type="InterPro" id="IPR029047">
    <property type="entry name" value="HSP70_peptide-bd_sf"/>
</dbReference>
<accession>A0A5P1F872</accession>
<evidence type="ECO:0000313" key="2">
    <source>
        <dbReference type="EMBL" id="ONK72851.1"/>
    </source>
</evidence>
<evidence type="ECO:0000313" key="3">
    <source>
        <dbReference type="Proteomes" id="UP000243459"/>
    </source>
</evidence>
<name>A0A5P1F872_ASPOF</name>
<reference evidence="3" key="1">
    <citation type="journal article" date="2017" name="Nat. Commun.">
        <title>The asparagus genome sheds light on the origin and evolution of a young Y chromosome.</title>
        <authorList>
            <person name="Harkess A."/>
            <person name="Zhou J."/>
            <person name="Xu C."/>
            <person name="Bowers J.E."/>
            <person name="Van der Hulst R."/>
            <person name="Ayyampalayam S."/>
            <person name="Mercati F."/>
            <person name="Riccardi P."/>
            <person name="McKain M.R."/>
            <person name="Kakrana A."/>
            <person name="Tang H."/>
            <person name="Ray J."/>
            <person name="Groenendijk J."/>
            <person name="Arikit S."/>
            <person name="Mathioni S.M."/>
            <person name="Nakano M."/>
            <person name="Shan H."/>
            <person name="Telgmann-Rauber A."/>
            <person name="Kanno A."/>
            <person name="Yue Z."/>
            <person name="Chen H."/>
            <person name="Li W."/>
            <person name="Chen Y."/>
            <person name="Xu X."/>
            <person name="Zhang Y."/>
            <person name="Luo S."/>
            <person name="Chen H."/>
            <person name="Gao J."/>
            <person name="Mao Z."/>
            <person name="Pires J.C."/>
            <person name="Luo M."/>
            <person name="Kudrna D."/>
            <person name="Wing R.A."/>
            <person name="Meyers B.C."/>
            <person name="Yi K."/>
            <person name="Kong H."/>
            <person name="Lavrijsen P."/>
            <person name="Sunseri F."/>
            <person name="Falavigna A."/>
            <person name="Ye Y."/>
            <person name="Leebens-Mack J.H."/>
            <person name="Chen G."/>
        </authorList>
    </citation>
    <scope>NUCLEOTIDE SEQUENCE [LARGE SCALE GENOMIC DNA]</scope>
    <source>
        <strain evidence="3">cv. DH0086</strain>
    </source>
</reference>
<dbReference type="Proteomes" id="UP000243459">
    <property type="component" value="Chromosome 4"/>
</dbReference>
<proteinExistence type="predicted"/>
<dbReference type="EMBL" id="CM007384">
    <property type="protein sequence ID" value="ONK72851.1"/>
    <property type="molecule type" value="Genomic_DNA"/>
</dbReference>
<dbReference type="Gramene" id="ONK72851">
    <property type="protein sequence ID" value="ONK72851"/>
    <property type="gene ID" value="A4U43_C04F24030"/>
</dbReference>
<gene>
    <name evidence="2" type="ORF">A4U43_C04F24030</name>
</gene>
<dbReference type="Gene3D" id="2.60.34.10">
    <property type="entry name" value="Substrate Binding Domain Of DNAk, Chain A, domain 1"/>
    <property type="match status" value="1"/>
</dbReference>
<feature type="region of interest" description="Disordered" evidence="1">
    <location>
        <begin position="53"/>
        <end position="82"/>
    </location>
</feature>
<protein>
    <submittedName>
        <fullName evidence="2">Uncharacterized protein</fullName>
    </submittedName>
</protein>